<dbReference type="GO" id="GO:0009423">
    <property type="term" value="P:chorismate biosynthetic process"/>
    <property type="evidence" value="ECO:0007669"/>
    <property type="project" value="UniProtKB-UniRule"/>
</dbReference>
<dbReference type="Pfam" id="PF01202">
    <property type="entry name" value="SKI"/>
    <property type="match status" value="1"/>
</dbReference>
<evidence type="ECO:0000256" key="11">
    <source>
        <dbReference type="HAMAP-Rule" id="MF_00109"/>
    </source>
</evidence>
<comment type="cofactor">
    <cofactor evidence="11">
        <name>Mg(2+)</name>
        <dbReference type="ChEBI" id="CHEBI:18420"/>
    </cofactor>
    <text evidence="11">Binds 1 Mg(2+) ion per subunit.</text>
</comment>
<comment type="catalytic activity">
    <reaction evidence="10 11">
        <text>shikimate + ATP = 3-phosphoshikimate + ADP + H(+)</text>
        <dbReference type="Rhea" id="RHEA:13121"/>
        <dbReference type="ChEBI" id="CHEBI:15378"/>
        <dbReference type="ChEBI" id="CHEBI:30616"/>
        <dbReference type="ChEBI" id="CHEBI:36208"/>
        <dbReference type="ChEBI" id="CHEBI:145989"/>
        <dbReference type="ChEBI" id="CHEBI:456216"/>
        <dbReference type="EC" id="2.7.1.71"/>
    </reaction>
</comment>
<comment type="similarity">
    <text evidence="2 11">Belongs to the shikimate kinase family.</text>
</comment>
<keyword evidence="5 11" id="KW-0808">Transferase</keyword>
<evidence type="ECO:0000313" key="12">
    <source>
        <dbReference type="EMBL" id="TDQ41672.1"/>
    </source>
</evidence>
<keyword evidence="11" id="KW-0460">Magnesium</keyword>
<dbReference type="RefSeq" id="WP_133579529.1">
    <property type="nucleotide sequence ID" value="NZ_SNYJ01000003.1"/>
</dbReference>
<keyword evidence="11" id="KW-0479">Metal-binding</keyword>
<feature type="binding site" evidence="11">
    <location>
        <position position="134"/>
    </location>
    <ligand>
        <name>substrate</name>
    </ligand>
</feature>
<dbReference type="InterPro" id="IPR023000">
    <property type="entry name" value="Shikimate_kinase_CS"/>
</dbReference>
<dbReference type="AlphaFoldDB" id="A0A4R6U7L2"/>
<dbReference type="InterPro" id="IPR027417">
    <property type="entry name" value="P-loop_NTPase"/>
</dbReference>
<dbReference type="PANTHER" id="PTHR21087:SF16">
    <property type="entry name" value="SHIKIMATE KINASE 1, CHLOROPLASTIC"/>
    <property type="match status" value="1"/>
</dbReference>
<keyword evidence="8 11" id="KW-0067">ATP-binding</keyword>
<dbReference type="InterPro" id="IPR000623">
    <property type="entry name" value="Shikimate_kinase/TSH1"/>
</dbReference>
<dbReference type="UniPathway" id="UPA00053">
    <property type="reaction ID" value="UER00088"/>
</dbReference>
<keyword evidence="11" id="KW-0963">Cytoplasm</keyword>
<comment type="subunit">
    <text evidence="11">Monomer.</text>
</comment>
<evidence type="ECO:0000256" key="9">
    <source>
        <dbReference type="ARBA" id="ARBA00023141"/>
    </source>
</evidence>
<feature type="binding site" evidence="11">
    <location>
        <position position="57"/>
    </location>
    <ligand>
        <name>substrate</name>
    </ligand>
</feature>
<dbReference type="OrthoDB" id="9800332at2"/>
<evidence type="ECO:0000256" key="1">
    <source>
        <dbReference type="ARBA" id="ARBA00004842"/>
    </source>
</evidence>
<feature type="binding site" evidence="11">
    <location>
        <position position="78"/>
    </location>
    <ligand>
        <name>substrate</name>
    </ligand>
</feature>
<name>A0A4R6U7L2_9BACI</name>
<comment type="function">
    <text evidence="11">Catalyzes the specific phosphorylation of the 3-hydroxyl group of shikimic acid using ATP as a cosubstrate.</text>
</comment>
<dbReference type="InterPro" id="IPR031322">
    <property type="entry name" value="Shikimate/glucono_kinase"/>
</dbReference>
<keyword evidence="13" id="KW-1185">Reference proteome</keyword>
<dbReference type="Proteomes" id="UP000295632">
    <property type="component" value="Unassembled WGS sequence"/>
</dbReference>
<feature type="binding site" evidence="11">
    <location>
        <position position="15"/>
    </location>
    <ligand>
        <name>Mg(2+)</name>
        <dbReference type="ChEBI" id="CHEBI:18420"/>
    </ligand>
</feature>
<comment type="caution">
    <text evidence="11">Lacks conserved residue(s) required for the propagation of feature annotation.</text>
</comment>
<dbReference type="GO" id="GO:0008652">
    <property type="term" value="P:amino acid biosynthetic process"/>
    <property type="evidence" value="ECO:0007669"/>
    <property type="project" value="UniProtKB-KW"/>
</dbReference>
<dbReference type="PROSITE" id="PS01128">
    <property type="entry name" value="SHIKIMATE_KINASE"/>
    <property type="match status" value="1"/>
</dbReference>
<keyword evidence="9 11" id="KW-0057">Aromatic amino acid biosynthesis</keyword>
<gene>
    <name evidence="11" type="primary">aroK</name>
    <name evidence="12" type="ORF">EV213_103253</name>
</gene>
<dbReference type="SUPFAM" id="SSF52540">
    <property type="entry name" value="P-loop containing nucleoside triphosphate hydrolases"/>
    <property type="match status" value="1"/>
</dbReference>
<dbReference type="CDD" id="cd00464">
    <property type="entry name" value="SK"/>
    <property type="match status" value="1"/>
</dbReference>
<keyword evidence="7 11" id="KW-0418">Kinase</keyword>
<dbReference type="GO" id="GO:0009073">
    <property type="term" value="P:aromatic amino acid family biosynthetic process"/>
    <property type="evidence" value="ECO:0007669"/>
    <property type="project" value="UniProtKB-KW"/>
</dbReference>
<evidence type="ECO:0000256" key="5">
    <source>
        <dbReference type="ARBA" id="ARBA00022679"/>
    </source>
</evidence>
<evidence type="ECO:0000256" key="2">
    <source>
        <dbReference type="ARBA" id="ARBA00006997"/>
    </source>
</evidence>
<dbReference type="GO" id="GO:0005524">
    <property type="term" value="F:ATP binding"/>
    <property type="evidence" value="ECO:0007669"/>
    <property type="project" value="UniProtKB-UniRule"/>
</dbReference>
<comment type="pathway">
    <text evidence="1 11">Metabolic intermediate biosynthesis; chorismate biosynthesis; chorismate from D-erythrose 4-phosphate and phosphoenolpyruvate: step 5/7.</text>
</comment>
<dbReference type="GO" id="GO:0005829">
    <property type="term" value="C:cytosol"/>
    <property type="evidence" value="ECO:0007669"/>
    <property type="project" value="TreeGrafter"/>
</dbReference>
<keyword evidence="6 11" id="KW-0547">Nucleotide-binding</keyword>
<reference evidence="12 13" key="1">
    <citation type="submission" date="2019-03" db="EMBL/GenBank/DDBJ databases">
        <title>Genomic Encyclopedia of Type Strains, Phase IV (KMG-IV): sequencing the most valuable type-strain genomes for metagenomic binning, comparative biology and taxonomic classification.</title>
        <authorList>
            <person name="Goeker M."/>
        </authorList>
    </citation>
    <scope>NUCLEOTIDE SEQUENCE [LARGE SCALE GENOMIC DNA]</scope>
    <source>
        <strain evidence="12 13">DSM 28697</strain>
    </source>
</reference>
<dbReference type="EMBL" id="SNYJ01000003">
    <property type="protein sequence ID" value="TDQ41672.1"/>
    <property type="molecule type" value="Genomic_DNA"/>
</dbReference>
<dbReference type="HAMAP" id="MF_00109">
    <property type="entry name" value="Shikimate_kinase"/>
    <property type="match status" value="1"/>
</dbReference>
<feature type="binding site" evidence="11">
    <location>
        <begin position="11"/>
        <end position="16"/>
    </location>
    <ligand>
        <name>ATP</name>
        <dbReference type="ChEBI" id="CHEBI:30616"/>
    </ligand>
</feature>
<comment type="caution">
    <text evidence="12">The sequence shown here is derived from an EMBL/GenBank/DDBJ whole genome shotgun (WGS) entry which is preliminary data.</text>
</comment>
<dbReference type="Gene3D" id="3.40.50.300">
    <property type="entry name" value="P-loop containing nucleotide triphosphate hydrolases"/>
    <property type="match status" value="1"/>
</dbReference>
<protein>
    <recommendedName>
        <fullName evidence="3 11">Shikimate kinase</fullName>
        <shortName evidence="11">SK</shortName>
        <ecNumber evidence="3 11">2.7.1.71</ecNumber>
    </recommendedName>
</protein>
<feature type="binding site" evidence="11">
    <location>
        <position position="116"/>
    </location>
    <ligand>
        <name>ATP</name>
        <dbReference type="ChEBI" id="CHEBI:30616"/>
    </ligand>
</feature>
<comment type="subcellular location">
    <subcellularLocation>
        <location evidence="11">Cytoplasm</location>
    </subcellularLocation>
</comment>
<organism evidence="12 13">
    <name type="scientific">Aureibacillus halotolerans</name>
    <dbReference type="NCBI Taxonomy" id="1508390"/>
    <lineage>
        <taxon>Bacteria</taxon>
        <taxon>Bacillati</taxon>
        <taxon>Bacillota</taxon>
        <taxon>Bacilli</taxon>
        <taxon>Bacillales</taxon>
        <taxon>Bacillaceae</taxon>
        <taxon>Aureibacillus</taxon>
    </lineage>
</organism>
<dbReference type="PANTHER" id="PTHR21087">
    <property type="entry name" value="SHIKIMATE KINASE"/>
    <property type="match status" value="1"/>
</dbReference>
<evidence type="ECO:0000256" key="4">
    <source>
        <dbReference type="ARBA" id="ARBA00022605"/>
    </source>
</evidence>
<accession>A0A4R6U7L2</accession>
<sequence length="167" mass="19123">MAVIFLTGFMGAGKTTVGQLLAEQYGYRFIDTDQEIERLHQCSVRTIFQEKGEAQFREIETEVLQKETTSKTVLSTGGGIVLSKANREWLSKEGIWVFLHVTPEEIYQRVKDDPHRPLLDGDPQERIQSLFEQRLSLYNEAPIVIPTSEFTPKEVTVEVMNRIAHLI</sequence>
<dbReference type="EC" id="2.7.1.71" evidence="3 11"/>
<proteinExistence type="inferred from homology"/>
<feature type="binding site" evidence="11">
    <location>
        <position position="33"/>
    </location>
    <ligand>
        <name>substrate</name>
    </ligand>
</feature>
<evidence type="ECO:0000256" key="6">
    <source>
        <dbReference type="ARBA" id="ARBA00022741"/>
    </source>
</evidence>
<dbReference type="GO" id="GO:0000287">
    <property type="term" value="F:magnesium ion binding"/>
    <property type="evidence" value="ECO:0007669"/>
    <property type="project" value="UniProtKB-UniRule"/>
</dbReference>
<evidence type="ECO:0000256" key="3">
    <source>
        <dbReference type="ARBA" id="ARBA00012154"/>
    </source>
</evidence>
<dbReference type="PRINTS" id="PR01100">
    <property type="entry name" value="SHIKIMTKNASE"/>
</dbReference>
<evidence type="ECO:0000313" key="13">
    <source>
        <dbReference type="Proteomes" id="UP000295632"/>
    </source>
</evidence>
<evidence type="ECO:0000256" key="10">
    <source>
        <dbReference type="ARBA" id="ARBA00048567"/>
    </source>
</evidence>
<dbReference type="GO" id="GO:0004765">
    <property type="term" value="F:shikimate kinase activity"/>
    <property type="evidence" value="ECO:0007669"/>
    <property type="project" value="UniProtKB-UniRule"/>
</dbReference>
<evidence type="ECO:0000256" key="8">
    <source>
        <dbReference type="ARBA" id="ARBA00022840"/>
    </source>
</evidence>
<keyword evidence="4 11" id="KW-0028">Amino-acid biosynthesis</keyword>
<evidence type="ECO:0000256" key="7">
    <source>
        <dbReference type="ARBA" id="ARBA00022777"/>
    </source>
</evidence>